<feature type="domain" description="Response regulatory" evidence="11">
    <location>
        <begin position="6"/>
        <end position="122"/>
    </location>
</feature>
<dbReference type="CDD" id="cd00156">
    <property type="entry name" value="REC"/>
    <property type="match status" value="1"/>
</dbReference>
<sequence length="466" mass="52496">MEETLKILVVDDDEVDRMIVRRALIQAGVPLELSEVSVCNDAIHTLRNTTYDCVFLDYRLPDADGLTLIQKLRSLEIKVPIVVLTGLGEEQIAVELIKAGATDYISKARVSSERVAQVLRNAIRVHRAEMQTALANQQLKESHEQLTRKHEELERQRQQIHLQNLRLLEASRLKSQFLATISHELRTPMNAIIGFSQILLRPKFGQLTHQQKDMVERILNNGKHLLMLLNEVLDFSKLEAGRFELKPELCDLPRIIENTVADIRSLAEAKRLSLLVDINLADPLIFNDANRLQQILVNLLSNAIKFTESGNIWVEVSEIPHNKVAISVRDTGIGIASRDFKLIFEAFRQVDQSITRKYPGTGLGLAIVDSLVRMMGGKIILKSQLGVGSLFRIELPRQVTLSNTAFDDAALKLDSDYIFCTAENPHPVSHQPSQHQHPSQPQPNQHQHSSQEKSSKISVSSAKFNL</sequence>
<gene>
    <name evidence="12" type="ORF">H6G24_11140</name>
</gene>
<dbReference type="EMBL" id="JACJQH010000014">
    <property type="protein sequence ID" value="MBD2196045.1"/>
    <property type="molecule type" value="Genomic_DNA"/>
</dbReference>
<evidence type="ECO:0000256" key="2">
    <source>
        <dbReference type="ARBA" id="ARBA00012438"/>
    </source>
</evidence>
<dbReference type="InterPro" id="IPR004358">
    <property type="entry name" value="Sig_transdc_His_kin-like_C"/>
</dbReference>
<dbReference type="RefSeq" id="WP_190540329.1">
    <property type="nucleotide sequence ID" value="NZ_CAWPNO010000045.1"/>
</dbReference>
<feature type="region of interest" description="Disordered" evidence="9">
    <location>
        <begin position="424"/>
        <end position="466"/>
    </location>
</feature>
<keyword evidence="4" id="KW-0808">Transferase</keyword>
<dbReference type="Gene3D" id="1.10.287.130">
    <property type="match status" value="1"/>
</dbReference>
<proteinExistence type="predicted"/>
<feature type="domain" description="Histidine kinase" evidence="10">
    <location>
        <begin position="180"/>
        <end position="399"/>
    </location>
</feature>
<dbReference type="InterPro" id="IPR011006">
    <property type="entry name" value="CheY-like_superfamily"/>
</dbReference>
<evidence type="ECO:0000256" key="8">
    <source>
        <dbReference type="SAM" id="Coils"/>
    </source>
</evidence>
<dbReference type="CDD" id="cd00082">
    <property type="entry name" value="HisKA"/>
    <property type="match status" value="1"/>
</dbReference>
<accession>A0ABR8A994</accession>
<organism evidence="12 13">
    <name type="scientific">Calothrix parietina FACHB-288</name>
    <dbReference type="NCBI Taxonomy" id="2692896"/>
    <lineage>
        <taxon>Bacteria</taxon>
        <taxon>Bacillati</taxon>
        <taxon>Cyanobacteriota</taxon>
        <taxon>Cyanophyceae</taxon>
        <taxon>Nostocales</taxon>
        <taxon>Calotrichaceae</taxon>
        <taxon>Calothrix</taxon>
    </lineage>
</organism>
<dbReference type="Gene3D" id="3.30.565.10">
    <property type="entry name" value="Histidine kinase-like ATPase, C-terminal domain"/>
    <property type="match status" value="1"/>
</dbReference>
<evidence type="ECO:0000313" key="13">
    <source>
        <dbReference type="Proteomes" id="UP000658514"/>
    </source>
</evidence>
<keyword evidence="8" id="KW-0175">Coiled coil</keyword>
<dbReference type="InterPro" id="IPR036097">
    <property type="entry name" value="HisK_dim/P_sf"/>
</dbReference>
<evidence type="ECO:0000256" key="6">
    <source>
        <dbReference type="ARBA" id="ARBA00023012"/>
    </source>
</evidence>
<feature type="compositionally biased region" description="Low complexity" evidence="9">
    <location>
        <begin position="456"/>
        <end position="466"/>
    </location>
</feature>
<dbReference type="Pfam" id="PF02518">
    <property type="entry name" value="HATPase_c"/>
    <property type="match status" value="1"/>
</dbReference>
<dbReference type="Pfam" id="PF00512">
    <property type="entry name" value="HisKA"/>
    <property type="match status" value="1"/>
</dbReference>
<dbReference type="Proteomes" id="UP000658514">
    <property type="component" value="Unassembled WGS sequence"/>
</dbReference>
<feature type="modified residue" description="4-aspartylphosphate" evidence="7">
    <location>
        <position position="57"/>
    </location>
</feature>
<name>A0ABR8A994_9CYAN</name>
<evidence type="ECO:0000256" key="5">
    <source>
        <dbReference type="ARBA" id="ARBA00022777"/>
    </source>
</evidence>
<evidence type="ECO:0000313" key="12">
    <source>
        <dbReference type="EMBL" id="MBD2196045.1"/>
    </source>
</evidence>
<dbReference type="PANTHER" id="PTHR43047">
    <property type="entry name" value="TWO-COMPONENT HISTIDINE PROTEIN KINASE"/>
    <property type="match status" value="1"/>
</dbReference>
<dbReference type="SMART" id="SM00448">
    <property type="entry name" value="REC"/>
    <property type="match status" value="1"/>
</dbReference>
<evidence type="ECO:0000256" key="7">
    <source>
        <dbReference type="PROSITE-ProRule" id="PRU00169"/>
    </source>
</evidence>
<evidence type="ECO:0000256" key="3">
    <source>
        <dbReference type="ARBA" id="ARBA00022553"/>
    </source>
</evidence>
<dbReference type="InterPro" id="IPR001789">
    <property type="entry name" value="Sig_transdc_resp-reg_receiver"/>
</dbReference>
<dbReference type="SUPFAM" id="SSF47384">
    <property type="entry name" value="Homodimeric domain of signal transducing histidine kinase"/>
    <property type="match status" value="1"/>
</dbReference>
<evidence type="ECO:0000259" key="11">
    <source>
        <dbReference type="PROSITE" id="PS50110"/>
    </source>
</evidence>
<dbReference type="InterPro" id="IPR036890">
    <property type="entry name" value="HATPase_C_sf"/>
</dbReference>
<dbReference type="InterPro" id="IPR005467">
    <property type="entry name" value="His_kinase_dom"/>
</dbReference>
<dbReference type="SUPFAM" id="SSF52172">
    <property type="entry name" value="CheY-like"/>
    <property type="match status" value="1"/>
</dbReference>
<evidence type="ECO:0000256" key="9">
    <source>
        <dbReference type="SAM" id="MobiDB-lite"/>
    </source>
</evidence>
<dbReference type="PROSITE" id="PS50109">
    <property type="entry name" value="HIS_KIN"/>
    <property type="match status" value="1"/>
</dbReference>
<evidence type="ECO:0000259" key="10">
    <source>
        <dbReference type="PROSITE" id="PS50109"/>
    </source>
</evidence>
<dbReference type="EC" id="2.7.13.3" evidence="2"/>
<comment type="catalytic activity">
    <reaction evidence="1">
        <text>ATP + protein L-histidine = ADP + protein N-phospho-L-histidine.</text>
        <dbReference type="EC" id="2.7.13.3"/>
    </reaction>
</comment>
<evidence type="ECO:0000256" key="4">
    <source>
        <dbReference type="ARBA" id="ARBA00022679"/>
    </source>
</evidence>
<keyword evidence="5" id="KW-0418">Kinase</keyword>
<dbReference type="InterPro" id="IPR003594">
    <property type="entry name" value="HATPase_dom"/>
</dbReference>
<dbReference type="PROSITE" id="PS50110">
    <property type="entry name" value="RESPONSE_REGULATORY"/>
    <property type="match status" value="1"/>
</dbReference>
<keyword evidence="13" id="KW-1185">Reference proteome</keyword>
<dbReference type="Gene3D" id="3.40.50.2300">
    <property type="match status" value="1"/>
</dbReference>
<comment type="caution">
    <text evidence="12">The sequence shown here is derived from an EMBL/GenBank/DDBJ whole genome shotgun (WGS) entry which is preliminary data.</text>
</comment>
<feature type="coiled-coil region" evidence="8">
    <location>
        <begin position="136"/>
        <end position="170"/>
    </location>
</feature>
<protein>
    <recommendedName>
        <fullName evidence="2">histidine kinase</fullName>
        <ecNumber evidence="2">2.7.13.3</ecNumber>
    </recommendedName>
</protein>
<reference evidence="12 13" key="1">
    <citation type="journal article" date="2020" name="ISME J.">
        <title>Comparative genomics reveals insights into cyanobacterial evolution and habitat adaptation.</title>
        <authorList>
            <person name="Chen M.Y."/>
            <person name="Teng W.K."/>
            <person name="Zhao L."/>
            <person name="Hu C.X."/>
            <person name="Zhou Y.K."/>
            <person name="Han B.P."/>
            <person name="Song L.R."/>
            <person name="Shu W.S."/>
        </authorList>
    </citation>
    <scope>NUCLEOTIDE SEQUENCE [LARGE SCALE GENOMIC DNA]</scope>
    <source>
        <strain evidence="12 13">FACHB-288</strain>
    </source>
</reference>
<dbReference type="CDD" id="cd16922">
    <property type="entry name" value="HATPase_EvgS-ArcB-TorS-like"/>
    <property type="match status" value="1"/>
</dbReference>
<feature type="compositionally biased region" description="Low complexity" evidence="9">
    <location>
        <begin position="425"/>
        <end position="448"/>
    </location>
</feature>
<keyword evidence="6" id="KW-0902">Two-component regulatory system</keyword>
<dbReference type="SMART" id="SM00387">
    <property type="entry name" value="HATPase_c"/>
    <property type="match status" value="1"/>
</dbReference>
<keyword evidence="3 7" id="KW-0597">Phosphoprotein</keyword>
<dbReference type="SUPFAM" id="SSF55874">
    <property type="entry name" value="ATPase domain of HSP90 chaperone/DNA topoisomerase II/histidine kinase"/>
    <property type="match status" value="1"/>
</dbReference>
<dbReference type="SMART" id="SM00388">
    <property type="entry name" value="HisKA"/>
    <property type="match status" value="1"/>
</dbReference>
<evidence type="ECO:0000256" key="1">
    <source>
        <dbReference type="ARBA" id="ARBA00000085"/>
    </source>
</evidence>
<dbReference type="Pfam" id="PF00072">
    <property type="entry name" value="Response_reg"/>
    <property type="match status" value="1"/>
</dbReference>
<dbReference type="PRINTS" id="PR00344">
    <property type="entry name" value="BCTRLSENSOR"/>
</dbReference>
<dbReference type="InterPro" id="IPR003661">
    <property type="entry name" value="HisK_dim/P_dom"/>
</dbReference>